<protein>
    <recommendedName>
        <fullName evidence="2">cysteine-S-conjugate beta-lyase</fullName>
        <ecNumber evidence="2">4.4.1.13</ecNumber>
    </recommendedName>
</protein>
<dbReference type="InterPro" id="IPR027619">
    <property type="entry name" value="C-S_lyase_PatB-like"/>
</dbReference>
<dbReference type="Pfam" id="PF00155">
    <property type="entry name" value="Aminotran_1_2"/>
    <property type="match status" value="1"/>
</dbReference>
<dbReference type="PANTHER" id="PTHR43525">
    <property type="entry name" value="PROTEIN MALY"/>
    <property type="match status" value="1"/>
</dbReference>
<proteinExistence type="inferred from homology"/>
<comment type="cofactor">
    <cofactor evidence="1">
        <name>pyridoxal 5'-phosphate</name>
        <dbReference type="ChEBI" id="CHEBI:597326"/>
    </cofactor>
</comment>
<dbReference type="RefSeq" id="WP_039120913.1">
    <property type="nucleotide sequence ID" value="NZ_AOJP01000018.1"/>
</dbReference>
<evidence type="ECO:0000256" key="5">
    <source>
        <dbReference type="ARBA" id="ARBA00037974"/>
    </source>
</evidence>
<dbReference type="OrthoDB" id="9802872at2"/>
<dbReference type="Proteomes" id="UP000031184">
    <property type="component" value="Unassembled WGS sequence"/>
</dbReference>
<sequence>MKYSFDEKIERIGNHAAKWEELDRNFGTPDLWPMWIADMDFKTAPEILEALKKKVEYGIFGYVYRPDSYYQAAAEWSKKRFSYSVDAETLINSPGVVPSLSLLVRLFTKEKENILIQTPVYYPFAATIQANNRRVIQNRLKKDEQGYYSIDFEDFEKQIIDNKIRWFLLCSPHNPVGRVWKREELQKMADICVKYRVRVIADEIWRDLVMPGNEHTPFASLGRDIEDITITCFSASKSFNLAGMQASFVCFPRREEREIFDKELGILDIKRNSPFSLVAFETAYRECDEWLDELREYINKNMDYAIQYMQEKIPEIKVRKPEGTYLLWLDCSELALNKEQLAEFLKEKAKLALDHGYWFGDHVDVFERMNVACPRFILEEGLHRLERAIREWRDLKNK</sequence>
<dbReference type="Gene3D" id="3.90.1150.10">
    <property type="entry name" value="Aspartate Aminotransferase, domain 1"/>
    <property type="match status" value="1"/>
</dbReference>
<dbReference type="CDD" id="cd00609">
    <property type="entry name" value="AAT_like"/>
    <property type="match status" value="1"/>
</dbReference>
<dbReference type="EMBL" id="AUZI01000006">
    <property type="protein sequence ID" value="KID50305.1"/>
    <property type="molecule type" value="Genomic_DNA"/>
</dbReference>
<keyword evidence="7" id="KW-0032">Aminotransferase</keyword>
<dbReference type="InterPro" id="IPR015424">
    <property type="entry name" value="PyrdxlP-dep_Trfase"/>
</dbReference>
<keyword evidence="3" id="KW-0663">Pyridoxal phosphate</keyword>
<dbReference type="GO" id="GO:0047804">
    <property type="term" value="F:cysteine-S-conjugate beta-lyase activity"/>
    <property type="evidence" value="ECO:0007669"/>
    <property type="project" value="UniProtKB-EC"/>
</dbReference>
<name>A0A017H2G6_9FUSO</name>
<dbReference type="Gene3D" id="3.40.640.10">
    <property type="entry name" value="Type I PLP-dependent aspartate aminotransferase-like (Major domain)"/>
    <property type="match status" value="1"/>
</dbReference>
<dbReference type="PATRIC" id="fig|1226633.4.peg.98"/>
<feature type="domain" description="Aminotransferase class I/classII large" evidence="6">
    <location>
        <begin position="39"/>
        <end position="371"/>
    </location>
</feature>
<gene>
    <name evidence="7" type="ORF">C095_00535</name>
</gene>
<dbReference type="InterPro" id="IPR051798">
    <property type="entry name" value="Class-II_PLP-Dep_Aminotrans"/>
</dbReference>
<dbReference type="InterPro" id="IPR015422">
    <property type="entry name" value="PyrdxlP-dep_Trfase_small"/>
</dbReference>
<comment type="similarity">
    <text evidence="5">Belongs to the class-II pyridoxal-phosphate-dependent aminotransferase family. MalY/PatB cystathionine beta-lyase subfamily.</text>
</comment>
<evidence type="ECO:0000256" key="4">
    <source>
        <dbReference type="ARBA" id="ARBA00023239"/>
    </source>
</evidence>
<evidence type="ECO:0000313" key="8">
    <source>
        <dbReference type="Proteomes" id="UP000031184"/>
    </source>
</evidence>
<evidence type="ECO:0000256" key="3">
    <source>
        <dbReference type="ARBA" id="ARBA00022898"/>
    </source>
</evidence>
<dbReference type="PANTHER" id="PTHR43525:SF1">
    <property type="entry name" value="PROTEIN MALY"/>
    <property type="match status" value="1"/>
</dbReference>
<keyword evidence="7" id="KW-0808">Transferase</keyword>
<evidence type="ECO:0000256" key="1">
    <source>
        <dbReference type="ARBA" id="ARBA00001933"/>
    </source>
</evidence>
<dbReference type="InterPro" id="IPR004839">
    <property type="entry name" value="Aminotransferase_I/II_large"/>
</dbReference>
<dbReference type="SUPFAM" id="SSF53383">
    <property type="entry name" value="PLP-dependent transferases"/>
    <property type="match status" value="1"/>
</dbReference>
<evidence type="ECO:0000256" key="2">
    <source>
        <dbReference type="ARBA" id="ARBA00012224"/>
    </source>
</evidence>
<accession>A0A017H2G6</accession>
<dbReference type="NCBIfam" id="TIGR04350">
    <property type="entry name" value="C_S_lyase_PatB"/>
    <property type="match status" value="1"/>
</dbReference>
<dbReference type="InterPro" id="IPR015421">
    <property type="entry name" value="PyrdxlP-dep_Trfase_major"/>
</dbReference>
<dbReference type="GO" id="GO:0008483">
    <property type="term" value="F:transaminase activity"/>
    <property type="evidence" value="ECO:0007669"/>
    <property type="project" value="UniProtKB-KW"/>
</dbReference>
<evidence type="ECO:0000259" key="6">
    <source>
        <dbReference type="Pfam" id="PF00155"/>
    </source>
</evidence>
<dbReference type="EC" id="4.4.1.13" evidence="2"/>
<comment type="caution">
    <text evidence="7">The sequence shown here is derived from an EMBL/GenBank/DDBJ whole genome shotgun (WGS) entry which is preliminary data.</text>
</comment>
<dbReference type="AlphaFoldDB" id="A0A017H2G6"/>
<evidence type="ECO:0000313" key="7">
    <source>
        <dbReference type="EMBL" id="KID50305.1"/>
    </source>
</evidence>
<reference evidence="7 8" key="1">
    <citation type="submission" date="2013-08" db="EMBL/GenBank/DDBJ databases">
        <title>An opportunistic ruminal bacterium that causes liver abscesses in cattle.</title>
        <authorList>
            <person name="Benahmed F.H."/>
            <person name="Rasmussen M."/>
            <person name="Harbottle H."/>
            <person name="Soppet D."/>
            <person name="Nagaraja T.G."/>
            <person name="Davidson M."/>
        </authorList>
    </citation>
    <scope>NUCLEOTIDE SEQUENCE [LARGE SCALE GENOMIC DNA]</scope>
    <source>
        <strain evidence="7 8">B35</strain>
    </source>
</reference>
<organism evidence="7 8">
    <name type="scientific">Fusobacterium necrophorum subsp. funduliforme B35</name>
    <dbReference type="NCBI Taxonomy" id="1226633"/>
    <lineage>
        <taxon>Bacteria</taxon>
        <taxon>Fusobacteriati</taxon>
        <taxon>Fusobacteriota</taxon>
        <taxon>Fusobacteriia</taxon>
        <taxon>Fusobacteriales</taxon>
        <taxon>Fusobacteriaceae</taxon>
        <taxon>Fusobacterium</taxon>
    </lineage>
</organism>
<keyword evidence="4" id="KW-0456">Lyase</keyword>
<dbReference type="GO" id="GO:0030170">
    <property type="term" value="F:pyridoxal phosphate binding"/>
    <property type="evidence" value="ECO:0007669"/>
    <property type="project" value="InterPro"/>
</dbReference>